<evidence type="ECO:0000313" key="2">
    <source>
        <dbReference type="Proteomes" id="UP000009168"/>
    </source>
</evidence>
<keyword evidence="2" id="KW-1185">Reference proteome</keyword>
<gene>
    <name evidence="1" type="ORF">TTHERM_000784429</name>
</gene>
<organism evidence="1 2">
    <name type="scientific">Tetrahymena thermophila (strain SB210)</name>
    <dbReference type="NCBI Taxonomy" id="312017"/>
    <lineage>
        <taxon>Eukaryota</taxon>
        <taxon>Sar</taxon>
        <taxon>Alveolata</taxon>
        <taxon>Ciliophora</taxon>
        <taxon>Intramacronucleata</taxon>
        <taxon>Oligohymenophorea</taxon>
        <taxon>Hymenostomatida</taxon>
        <taxon>Tetrahymenina</taxon>
        <taxon>Tetrahymenidae</taxon>
        <taxon>Tetrahymena</taxon>
    </lineage>
</organism>
<protein>
    <submittedName>
        <fullName evidence="1">Uncharacterized protein</fullName>
    </submittedName>
</protein>
<dbReference type="KEGG" id="tet:TTHERM_000784429"/>
<dbReference type="GeneID" id="24440657"/>
<evidence type="ECO:0000313" key="1">
    <source>
        <dbReference type="EMBL" id="EWS75518.1"/>
    </source>
</evidence>
<sequence>MLKTSTRRLKKQYSSLNKLLINFLLIKFQKKVISLLKSQIVFKTKKSFYHLALNISLKQSLSRKLKESREIIQVLLTHLSLRICLKLPLRQKYINVYGLELVFVKEISQQAEIINVM</sequence>
<reference evidence="2" key="1">
    <citation type="journal article" date="2006" name="PLoS Biol.">
        <title>Macronuclear genome sequence of the ciliate Tetrahymena thermophila, a model eukaryote.</title>
        <authorList>
            <person name="Eisen J.A."/>
            <person name="Coyne R.S."/>
            <person name="Wu M."/>
            <person name="Wu D."/>
            <person name="Thiagarajan M."/>
            <person name="Wortman J.R."/>
            <person name="Badger J.H."/>
            <person name="Ren Q."/>
            <person name="Amedeo P."/>
            <person name="Jones K.M."/>
            <person name="Tallon L.J."/>
            <person name="Delcher A.L."/>
            <person name="Salzberg S.L."/>
            <person name="Silva J.C."/>
            <person name="Haas B.J."/>
            <person name="Majoros W.H."/>
            <person name="Farzad M."/>
            <person name="Carlton J.M."/>
            <person name="Smith R.K. Jr."/>
            <person name="Garg J."/>
            <person name="Pearlman R.E."/>
            <person name="Karrer K.M."/>
            <person name="Sun L."/>
            <person name="Manning G."/>
            <person name="Elde N.C."/>
            <person name="Turkewitz A.P."/>
            <person name="Asai D.J."/>
            <person name="Wilkes D.E."/>
            <person name="Wang Y."/>
            <person name="Cai H."/>
            <person name="Collins K."/>
            <person name="Stewart B.A."/>
            <person name="Lee S.R."/>
            <person name="Wilamowska K."/>
            <person name="Weinberg Z."/>
            <person name="Ruzzo W.L."/>
            <person name="Wloga D."/>
            <person name="Gaertig J."/>
            <person name="Frankel J."/>
            <person name="Tsao C.-C."/>
            <person name="Gorovsky M.A."/>
            <person name="Keeling P.J."/>
            <person name="Waller R.F."/>
            <person name="Patron N.J."/>
            <person name="Cherry J.M."/>
            <person name="Stover N.A."/>
            <person name="Krieger C.J."/>
            <person name="del Toro C."/>
            <person name="Ryder H.F."/>
            <person name="Williamson S.C."/>
            <person name="Barbeau R.A."/>
            <person name="Hamilton E.P."/>
            <person name="Orias E."/>
        </authorList>
    </citation>
    <scope>NUCLEOTIDE SEQUENCE [LARGE SCALE GENOMIC DNA]</scope>
    <source>
        <strain evidence="2">SB210</strain>
    </source>
</reference>
<dbReference type="Proteomes" id="UP000009168">
    <property type="component" value="Unassembled WGS sequence"/>
</dbReference>
<accession>W7XFB0</accession>
<dbReference type="AlphaFoldDB" id="W7XFB0"/>
<proteinExistence type="predicted"/>
<dbReference type="RefSeq" id="XP_012651987.1">
    <property type="nucleotide sequence ID" value="XM_012796533.1"/>
</dbReference>
<dbReference type="InParanoid" id="W7XFB0"/>
<name>W7XFB0_TETTS</name>
<dbReference type="EMBL" id="GG662770">
    <property type="protein sequence ID" value="EWS75518.1"/>
    <property type="molecule type" value="Genomic_DNA"/>
</dbReference>